<feature type="compositionally biased region" description="Basic residues" evidence="2">
    <location>
        <begin position="729"/>
        <end position="743"/>
    </location>
</feature>
<keyword evidence="3" id="KW-0732">Signal</keyword>
<feature type="compositionally biased region" description="Basic and acidic residues" evidence="2">
    <location>
        <begin position="886"/>
        <end position="903"/>
    </location>
</feature>
<feature type="compositionally biased region" description="Polar residues" evidence="2">
    <location>
        <begin position="1260"/>
        <end position="1271"/>
    </location>
</feature>
<feature type="coiled-coil region" evidence="1">
    <location>
        <begin position="523"/>
        <end position="562"/>
    </location>
</feature>
<feature type="region of interest" description="Disordered" evidence="2">
    <location>
        <begin position="955"/>
        <end position="975"/>
    </location>
</feature>
<dbReference type="OrthoDB" id="8193595at2759"/>
<feature type="region of interest" description="Disordered" evidence="2">
    <location>
        <begin position="289"/>
        <end position="313"/>
    </location>
</feature>
<feature type="compositionally biased region" description="Polar residues" evidence="2">
    <location>
        <begin position="1122"/>
        <end position="1155"/>
    </location>
</feature>
<feature type="region of interest" description="Disordered" evidence="2">
    <location>
        <begin position="879"/>
        <end position="909"/>
    </location>
</feature>
<evidence type="ECO:0000313" key="4">
    <source>
        <dbReference type="EMBL" id="RLU19274.1"/>
    </source>
</evidence>
<feature type="region of interest" description="Disordered" evidence="2">
    <location>
        <begin position="710"/>
        <end position="862"/>
    </location>
</feature>
<feature type="chain" id="PRO_5018220952" evidence="3">
    <location>
        <begin position="28"/>
        <end position="1373"/>
    </location>
</feature>
<organism evidence="4 5">
    <name type="scientific">Ooceraea biroi</name>
    <name type="common">Clonal raider ant</name>
    <name type="synonym">Cerapachys biroi</name>
    <dbReference type="NCBI Taxonomy" id="2015173"/>
    <lineage>
        <taxon>Eukaryota</taxon>
        <taxon>Metazoa</taxon>
        <taxon>Ecdysozoa</taxon>
        <taxon>Arthropoda</taxon>
        <taxon>Hexapoda</taxon>
        <taxon>Insecta</taxon>
        <taxon>Pterygota</taxon>
        <taxon>Neoptera</taxon>
        <taxon>Endopterygota</taxon>
        <taxon>Hymenoptera</taxon>
        <taxon>Apocrita</taxon>
        <taxon>Aculeata</taxon>
        <taxon>Formicoidea</taxon>
        <taxon>Formicidae</taxon>
        <taxon>Dorylinae</taxon>
        <taxon>Ooceraea</taxon>
    </lineage>
</organism>
<feature type="region of interest" description="Disordered" evidence="2">
    <location>
        <begin position="1258"/>
        <end position="1295"/>
    </location>
</feature>
<feature type="compositionally biased region" description="Polar residues" evidence="2">
    <location>
        <begin position="1018"/>
        <end position="1028"/>
    </location>
</feature>
<feature type="compositionally biased region" description="Low complexity" evidence="2">
    <location>
        <begin position="1082"/>
        <end position="1091"/>
    </location>
</feature>
<dbReference type="Proteomes" id="UP000279307">
    <property type="component" value="Chromosome 8"/>
</dbReference>
<feature type="compositionally biased region" description="Basic residues" evidence="2">
    <location>
        <begin position="800"/>
        <end position="810"/>
    </location>
</feature>
<gene>
    <name evidence="4" type="ORF">DMN91_007831</name>
</gene>
<feature type="compositionally biased region" description="Polar residues" evidence="2">
    <location>
        <begin position="825"/>
        <end position="862"/>
    </location>
</feature>
<feature type="compositionally biased region" description="Polar residues" evidence="2">
    <location>
        <begin position="710"/>
        <end position="719"/>
    </location>
</feature>
<name>A0A3L8DFU4_OOCBI</name>
<sequence>MTSWSATMSPAPLLSCVLMTWLLVTIGAITVSIDRADIKADVKLKPDPQPPTRSSMIANGWRPLTNSYEETIGTNVSPSSHLEKNIQVHPVLSKFQEHMATSQKLKPLRKGKPPVHEYSPPSILGSFTVFGHAATKARGEIPPHKLVASETREYTFLIPPPKDAHRFEMNQHRKPILRDNSNYLRQPQYPTQNARQPVDPVRTATYFIASTTNPSDLANHPSNRPYVPPYAMPLALQPPRHQAKPFESFKVSNNAKPYFQPPGVDVPSDFGKQKIGNDRDAYDRYQAQSHSAQNSASGNFYSQVKHPPNHFKTSYERDPAFLVHESHEISYVTPSDPYNGYNFRPSLPYETLLPPAVYNTPSSTSPSTTAVTRNPDKYEQTDKYEQVEYDYKRTDQRTRNKQKGHGRTESPDSRTTSTYYVSEHQDLTPPTWSTAPKSKYKSDINEVLPRQNPPAKFSQEVVNQNQITQVPKIPYQNSQNVFEPVEVYQQTSIPEYETPESISLKHFNEQQFLLQQQLLQRDRDALAEQERQQKLEIEQRRQEELKKQEQQQEELNQLEQQDDVPRLTANAARNQSQETVKLSSDVPYTIHMAHFEPHVTTDVNFLSEPGIYNIHQLRLQPQIPQLPENQVNQNYQYEQHFQNEYQEQQVDYRDPQTETRPYRPQKPSRDPYRRKKPTTVAYELSPTEPPSQPPETSVPLTFQEEVPIQTTIAPETQTSPVVTTQRPTSRTRRPATPGRRRKPSTTTQEPITVSHVEEDFLKYSRGEEVQQNQYDSSRRRRIKPTEASYNEDSVTDRRSSTRKRPSHRNRVNHDEHFDTRVVTENAHSSLSVYGQTTESPPSYDENSQFVTNQPGVSYGANQPGEQYVTNQPINQYYDYSSQQSDGYRDGYREDNREAPREEDSTVPTQDEYFTEINRGRVEDYNVDTRLQNPNVVTSIPLEELYVKTDGNYYDRATTTTPSTTTTTTTTTPQPTTQAAQVISSTLRSHKMRPLRYGNTTRPRFSIKDYKTRLDYKSRLSQGSSTTEVAPTPSAEVPTEPRRSPHIKHRTPSAKVQQQTQQPDTVRETTGRYKYVSRVNYRTTTSATPTVTRNHERFSEEKEKEGVSSTTEKNKFVPKRRPISSNVYRSRIASTTTSPTRSQVNSEASIRQSSARPENVYSSSIRRRPISRTRLQPHKEQSHEQPTEMAAEETSFYSSVTASSTSRLVGNEIVSEKGEAATLDSHPVKLGVQESKNQGHPVEITTPHGDDFKVTPAEATTPDNGQVSSDIPEQNRVARPEVDSKVDAPRQGESAVTAEATTKFDVPSDEEELFAKASQSVADLTSSASALYDKPGMFKAVSPESRLVSSHFKITTDEPTLPIEAFFQELSKKN</sequence>
<evidence type="ECO:0000256" key="3">
    <source>
        <dbReference type="SAM" id="SignalP"/>
    </source>
</evidence>
<keyword evidence="1" id="KW-0175">Coiled coil</keyword>
<feature type="compositionally biased region" description="Polar residues" evidence="2">
    <location>
        <begin position="1053"/>
        <end position="1063"/>
    </location>
</feature>
<feature type="compositionally biased region" description="Basic and acidic residues" evidence="2">
    <location>
        <begin position="755"/>
        <end position="768"/>
    </location>
</feature>
<feature type="region of interest" description="Disordered" evidence="2">
    <location>
        <begin position="1015"/>
        <end position="1190"/>
    </location>
</feature>
<feature type="signal peptide" evidence="3">
    <location>
        <begin position="1"/>
        <end position="27"/>
    </location>
</feature>
<feature type="compositionally biased region" description="Basic and acidic residues" evidence="2">
    <location>
        <begin position="650"/>
        <end position="671"/>
    </location>
</feature>
<dbReference type="EMBL" id="QOIP01000008">
    <property type="protein sequence ID" value="RLU19274.1"/>
    <property type="molecule type" value="Genomic_DNA"/>
</dbReference>
<feature type="compositionally biased region" description="Basic and acidic residues" evidence="2">
    <location>
        <begin position="374"/>
        <end position="398"/>
    </location>
</feature>
<proteinExistence type="predicted"/>
<feature type="compositionally biased region" description="Basic and acidic residues" evidence="2">
    <location>
        <begin position="1176"/>
        <end position="1185"/>
    </location>
</feature>
<accession>A0A3L8DFU4</accession>
<feature type="region of interest" description="Disordered" evidence="2">
    <location>
        <begin position="649"/>
        <end position="675"/>
    </location>
</feature>
<evidence type="ECO:0000313" key="5">
    <source>
        <dbReference type="Proteomes" id="UP000279307"/>
    </source>
</evidence>
<protein>
    <submittedName>
        <fullName evidence="4">Uncharacterized protein</fullName>
    </submittedName>
</protein>
<reference evidence="4 5" key="1">
    <citation type="journal article" date="2018" name="Genome Res.">
        <title>The genomic architecture and molecular evolution of ant odorant receptors.</title>
        <authorList>
            <person name="McKenzie S.K."/>
            <person name="Kronauer D.J.C."/>
        </authorList>
    </citation>
    <scope>NUCLEOTIDE SEQUENCE [LARGE SCALE GENOMIC DNA]</scope>
    <source>
        <strain evidence="4">Clonal line C1</strain>
    </source>
</reference>
<comment type="caution">
    <text evidence="4">The sequence shown here is derived from an EMBL/GenBank/DDBJ whole genome shotgun (WGS) entry which is preliminary data.</text>
</comment>
<feature type="compositionally biased region" description="Low complexity" evidence="2">
    <location>
        <begin position="956"/>
        <end position="975"/>
    </location>
</feature>
<feature type="compositionally biased region" description="Basic and acidic residues" evidence="2">
    <location>
        <begin position="1275"/>
        <end position="1289"/>
    </location>
</feature>
<evidence type="ECO:0000256" key="1">
    <source>
        <dbReference type="SAM" id="Coils"/>
    </source>
</evidence>
<feature type="compositionally biased region" description="Basic and acidic residues" evidence="2">
    <location>
        <begin position="811"/>
        <end position="821"/>
    </location>
</feature>
<evidence type="ECO:0000256" key="2">
    <source>
        <dbReference type="SAM" id="MobiDB-lite"/>
    </source>
</evidence>
<feature type="region of interest" description="Disordered" evidence="2">
    <location>
        <begin position="358"/>
        <end position="438"/>
    </location>
</feature>
<feature type="compositionally biased region" description="Low complexity" evidence="2">
    <location>
        <begin position="360"/>
        <end position="369"/>
    </location>
</feature>
<feature type="compositionally biased region" description="Basic and acidic residues" evidence="2">
    <location>
        <begin position="1092"/>
        <end position="1105"/>
    </location>
</feature>